<evidence type="ECO:0000313" key="8">
    <source>
        <dbReference type="EMBL" id="TCO65128.1"/>
    </source>
</evidence>
<name>A0A4R2K5Q3_9PSEU</name>
<feature type="region of interest" description="Disordered" evidence="5">
    <location>
        <begin position="202"/>
        <end position="235"/>
    </location>
</feature>
<dbReference type="Proteomes" id="UP000295680">
    <property type="component" value="Unassembled WGS sequence"/>
</dbReference>
<feature type="transmembrane region" description="Helical" evidence="6">
    <location>
        <begin position="163"/>
        <end position="185"/>
    </location>
</feature>
<reference evidence="8 9" key="1">
    <citation type="submission" date="2019-03" db="EMBL/GenBank/DDBJ databases">
        <title>Genomic Encyclopedia of Type Strains, Phase IV (KMG-IV): sequencing the most valuable type-strain genomes for metagenomic binning, comparative biology and taxonomic classification.</title>
        <authorList>
            <person name="Goeker M."/>
        </authorList>
    </citation>
    <scope>NUCLEOTIDE SEQUENCE [LARGE SCALE GENOMIC DNA]</scope>
    <source>
        <strain evidence="8 9">DSM 45934</strain>
    </source>
</reference>
<evidence type="ECO:0000256" key="3">
    <source>
        <dbReference type="ARBA" id="ARBA00022989"/>
    </source>
</evidence>
<proteinExistence type="predicted"/>
<feature type="transmembrane region" description="Helical" evidence="6">
    <location>
        <begin position="632"/>
        <end position="653"/>
    </location>
</feature>
<keyword evidence="2 6" id="KW-0812">Transmembrane</keyword>
<dbReference type="GO" id="GO:0016874">
    <property type="term" value="F:ligase activity"/>
    <property type="evidence" value="ECO:0007669"/>
    <property type="project" value="UniProtKB-KW"/>
</dbReference>
<protein>
    <submittedName>
        <fullName evidence="8">O-antigen ligase</fullName>
    </submittedName>
</protein>
<evidence type="ECO:0000256" key="5">
    <source>
        <dbReference type="SAM" id="MobiDB-lite"/>
    </source>
</evidence>
<feature type="transmembrane region" description="Helical" evidence="6">
    <location>
        <begin position="665"/>
        <end position="685"/>
    </location>
</feature>
<dbReference type="Pfam" id="PF04932">
    <property type="entry name" value="Wzy_C"/>
    <property type="match status" value="1"/>
</dbReference>
<dbReference type="OrthoDB" id="3647553at2"/>
<feature type="domain" description="O-antigen ligase-related" evidence="7">
    <location>
        <begin position="499"/>
        <end position="644"/>
    </location>
</feature>
<keyword evidence="3 6" id="KW-1133">Transmembrane helix</keyword>
<dbReference type="GO" id="GO:0016020">
    <property type="term" value="C:membrane"/>
    <property type="evidence" value="ECO:0007669"/>
    <property type="project" value="UniProtKB-SubCell"/>
</dbReference>
<keyword evidence="4 6" id="KW-0472">Membrane</keyword>
<dbReference type="InterPro" id="IPR007016">
    <property type="entry name" value="O-antigen_ligase-rel_domated"/>
</dbReference>
<dbReference type="PANTHER" id="PTHR37422:SF13">
    <property type="entry name" value="LIPOPOLYSACCHARIDE BIOSYNTHESIS PROTEIN PA4999-RELATED"/>
    <property type="match status" value="1"/>
</dbReference>
<feature type="transmembrane region" description="Helical" evidence="6">
    <location>
        <begin position="12"/>
        <end position="34"/>
    </location>
</feature>
<evidence type="ECO:0000256" key="1">
    <source>
        <dbReference type="ARBA" id="ARBA00004141"/>
    </source>
</evidence>
<keyword evidence="8" id="KW-0436">Ligase</keyword>
<accession>A0A4R2K5Q3</accession>
<gene>
    <name evidence="8" type="ORF">EV192_101916</name>
</gene>
<feature type="transmembrane region" description="Helical" evidence="6">
    <location>
        <begin position="267"/>
        <end position="300"/>
    </location>
</feature>
<feature type="transmembrane region" description="Helical" evidence="6">
    <location>
        <begin position="697"/>
        <end position="720"/>
    </location>
</feature>
<evidence type="ECO:0000256" key="4">
    <source>
        <dbReference type="ARBA" id="ARBA00023136"/>
    </source>
</evidence>
<comment type="subcellular location">
    <subcellularLocation>
        <location evidence="1">Membrane</location>
        <topology evidence="1">Multi-pass membrane protein</topology>
    </subcellularLocation>
</comment>
<sequence length="732" mass="76576">MRWKTQPHGSKAAALVVLAAAVLGIVIGFAAPMLGGTLYRSSATVTFTAVQLDDRPPTVSEARHILVRMPSWVKIVGSGEVAGEFPLRAGESLSAVEISGVNSFVLSLTSPTAQDLPARTTAAANAVITVITRGETPAGTKTSRVRGTVTDPGDSTVSLTLDWAMWGAVLGAVIGALLGWLVCALRAPGRWVEQLAGGGSREVAAGRPADSEDREVGSAQLTGGDDRGVGAASLTGGENREVGAASFAESVDVELRRLASAVRTRRGFAVLALLAVAVGGYVVTGSAWPVFLATLVAGVVSRKDPRWIAVAVVVLGATVLPEKLDLVKIGPVTPTVLEVALLIGIVVVWRRPQSSVFTWPLVGVTAAVLVGCLWGFAHGGDFSVIADTARALLIVPLGFFVVHRAFAGRLPQLVAIVSVGAAVASVVELAASALHIQRLLVDERTSVITGTDTSEVSRLSAPILPLWGPLLILLVSGAFPTKPRWRYALLVLPGVLHEALSFNRSTWAPLLACVVLVAVARFGARGVVKRLIVAAAAGGLALGLAGAGAFGSTGEALANRVTSVFSGKALAEDSLADRERENNAAMATLRQHPLTGTGVGVPYGGEIVSYDDLHDRTVVEARPWIHNQYLRMWLWFGGFGLLMIGLLMVRVASVVVHSWRERAPATVPVVAFGLGLACLAFQSVLQTTLIDRPTLTAVALTLAMLGNAVSWRSVPFAQVARTSLPKDRIMTR</sequence>
<dbReference type="InterPro" id="IPR051533">
    <property type="entry name" value="WaaL-like"/>
</dbReference>
<dbReference type="PANTHER" id="PTHR37422">
    <property type="entry name" value="TEICHURONIC ACID BIOSYNTHESIS PROTEIN TUAE"/>
    <property type="match status" value="1"/>
</dbReference>
<feature type="transmembrane region" description="Helical" evidence="6">
    <location>
        <begin position="389"/>
        <end position="407"/>
    </location>
</feature>
<feature type="transmembrane region" description="Helical" evidence="6">
    <location>
        <begin position="413"/>
        <end position="436"/>
    </location>
</feature>
<evidence type="ECO:0000256" key="6">
    <source>
        <dbReference type="SAM" id="Phobius"/>
    </source>
</evidence>
<evidence type="ECO:0000256" key="2">
    <source>
        <dbReference type="ARBA" id="ARBA00022692"/>
    </source>
</evidence>
<feature type="transmembrane region" description="Helical" evidence="6">
    <location>
        <begin position="506"/>
        <end position="524"/>
    </location>
</feature>
<feature type="transmembrane region" description="Helical" evidence="6">
    <location>
        <begin position="329"/>
        <end position="350"/>
    </location>
</feature>
<feature type="transmembrane region" description="Helical" evidence="6">
    <location>
        <begin position="531"/>
        <end position="550"/>
    </location>
</feature>
<evidence type="ECO:0000259" key="7">
    <source>
        <dbReference type="Pfam" id="PF04932"/>
    </source>
</evidence>
<feature type="transmembrane region" description="Helical" evidence="6">
    <location>
        <begin position="356"/>
        <end position="377"/>
    </location>
</feature>
<feature type="transmembrane region" description="Helical" evidence="6">
    <location>
        <begin position="456"/>
        <end position="479"/>
    </location>
</feature>
<keyword evidence="9" id="KW-1185">Reference proteome</keyword>
<evidence type="ECO:0000313" key="9">
    <source>
        <dbReference type="Proteomes" id="UP000295680"/>
    </source>
</evidence>
<organism evidence="8 9">
    <name type="scientific">Actinocrispum wychmicini</name>
    <dbReference type="NCBI Taxonomy" id="1213861"/>
    <lineage>
        <taxon>Bacteria</taxon>
        <taxon>Bacillati</taxon>
        <taxon>Actinomycetota</taxon>
        <taxon>Actinomycetes</taxon>
        <taxon>Pseudonocardiales</taxon>
        <taxon>Pseudonocardiaceae</taxon>
        <taxon>Actinocrispum</taxon>
    </lineage>
</organism>
<comment type="caution">
    <text evidence="8">The sequence shown here is derived from an EMBL/GenBank/DDBJ whole genome shotgun (WGS) entry which is preliminary data.</text>
</comment>
<dbReference type="RefSeq" id="WP_132111344.1">
    <property type="nucleotide sequence ID" value="NZ_SLWS01000001.1"/>
</dbReference>
<dbReference type="AlphaFoldDB" id="A0A4R2K5Q3"/>
<dbReference type="EMBL" id="SLWS01000001">
    <property type="protein sequence ID" value="TCO65128.1"/>
    <property type="molecule type" value="Genomic_DNA"/>
</dbReference>